<evidence type="ECO:0000313" key="7">
    <source>
        <dbReference type="Proteomes" id="UP000217986"/>
    </source>
</evidence>
<keyword evidence="2" id="KW-0813">Transport</keyword>
<dbReference type="SUPFAM" id="SSF52540">
    <property type="entry name" value="P-loop containing nucleoside triphosphate hydrolases"/>
    <property type="match status" value="1"/>
</dbReference>
<evidence type="ECO:0000256" key="3">
    <source>
        <dbReference type="ARBA" id="ARBA00022741"/>
    </source>
</evidence>
<organism evidence="6 7">
    <name type="scientific">Bifidobacterium italicum</name>
    <dbReference type="NCBI Taxonomy" id="1960968"/>
    <lineage>
        <taxon>Bacteria</taxon>
        <taxon>Bacillati</taxon>
        <taxon>Actinomycetota</taxon>
        <taxon>Actinomycetes</taxon>
        <taxon>Bifidobacteriales</taxon>
        <taxon>Bifidobacteriaceae</taxon>
        <taxon>Bifidobacterium</taxon>
    </lineage>
</organism>
<comment type="caution">
    <text evidence="6">The sequence shown here is derived from an EMBL/GenBank/DDBJ whole genome shotgun (WGS) entry which is preliminary data.</text>
</comment>
<dbReference type="PROSITE" id="PS00211">
    <property type="entry name" value="ABC_TRANSPORTER_1"/>
    <property type="match status" value="1"/>
</dbReference>
<protein>
    <submittedName>
        <fullName evidence="6">ABC transporter</fullName>
    </submittedName>
</protein>
<dbReference type="InterPro" id="IPR027417">
    <property type="entry name" value="P-loop_NTPase"/>
</dbReference>
<evidence type="ECO:0000259" key="5">
    <source>
        <dbReference type="PROSITE" id="PS50893"/>
    </source>
</evidence>
<dbReference type="Proteomes" id="UP000217986">
    <property type="component" value="Unassembled WGS sequence"/>
</dbReference>
<dbReference type="InterPro" id="IPR003593">
    <property type="entry name" value="AAA+_ATPase"/>
</dbReference>
<dbReference type="Pfam" id="PF00005">
    <property type="entry name" value="ABC_tran"/>
    <property type="match status" value="1"/>
</dbReference>
<evidence type="ECO:0000256" key="2">
    <source>
        <dbReference type="ARBA" id="ARBA00022448"/>
    </source>
</evidence>
<evidence type="ECO:0000313" key="6">
    <source>
        <dbReference type="EMBL" id="PAU69323.1"/>
    </source>
</evidence>
<dbReference type="PANTHER" id="PTHR43335">
    <property type="entry name" value="ABC TRANSPORTER, ATP-BINDING PROTEIN"/>
    <property type="match status" value="1"/>
</dbReference>
<dbReference type="RefSeq" id="WP_095613315.1">
    <property type="nucleotide sequence ID" value="NZ_MVOG01000015.1"/>
</dbReference>
<proteinExistence type="inferred from homology"/>
<sequence>MHVAINHLSKIIKHKPILRDVNAQFEHGAIYGIVGPNGSGKTMLLRAICGFIRPTTGQVLINGQPVEFNRRLPEAVGVIIEEPGFLPYETAMDNLQYLAGINHDFDSTETDRLLSLFGLKGHEREKVKSYSLGMRQKLAIVQALMEHQRLILLDEPTNGLDEHSVQVFLEEMARQRDKGNTVVIASHHSEELQQIADHFYHMADGMLTEG</sequence>
<dbReference type="Gene3D" id="3.40.50.300">
    <property type="entry name" value="P-loop containing nucleotide triphosphate hydrolases"/>
    <property type="match status" value="1"/>
</dbReference>
<evidence type="ECO:0000256" key="1">
    <source>
        <dbReference type="ARBA" id="ARBA00005417"/>
    </source>
</evidence>
<dbReference type="PANTHER" id="PTHR43335:SF4">
    <property type="entry name" value="ABC TRANSPORTER, ATP-BINDING PROTEIN"/>
    <property type="match status" value="1"/>
</dbReference>
<dbReference type="InterPro" id="IPR003439">
    <property type="entry name" value="ABC_transporter-like_ATP-bd"/>
</dbReference>
<dbReference type="OrthoDB" id="9804819at2"/>
<feature type="domain" description="ABC transporter" evidence="5">
    <location>
        <begin position="3"/>
        <end position="210"/>
    </location>
</feature>
<dbReference type="GO" id="GO:0005524">
    <property type="term" value="F:ATP binding"/>
    <property type="evidence" value="ECO:0007669"/>
    <property type="project" value="UniProtKB-KW"/>
</dbReference>
<dbReference type="AlphaFoldDB" id="A0A2A2EJW2"/>
<dbReference type="EMBL" id="MVOG01000015">
    <property type="protein sequence ID" value="PAU69323.1"/>
    <property type="molecule type" value="Genomic_DNA"/>
</dbReference>
<keyword evidence="3" id="KW-0547">Nucleotide-binding</keyword>
<keyword evidence="7" id="KW-1185">Reference proteome</keyword>
<accession>A0A2A2EJW2</accession>
<dbReference type="GO" id="GO:0016887">
    <property type="term" value="F:ATP hydrolysis activity"/>
    <property type="evidence" value="ECO:0007669"/>
    <property type="project" value="InterPro"/>
</dbReference>
<name>A0A2A2EJW2_9BIFI</name>
<comment type="similarity">
    <text evidence="1">Belongs to the ABC transporter superfamily.</text>
</comment>
<dbReference type="PROSITE" id="PS50893">
    <property type="entry name" value="ABC_TRANSPORTER_2"/>
    <property type="match status" value="1"/>
</dbReference>
<dbReference type="InterPro" id="IPR017871">
    <property type="entry name" value="ABC_transporter-like_CS"/>
</dbReference>
<evidence type="ECO:0000256" key="4">
    <source>
        <dbReference type="ARBA" id="ARBA00022840"/>
    </source>
</evidence>
<gene>
    <name evidence="6" type="ORF">B1400_0956</name>
</gene>
<dbReference type="SMART" id="SM00382">
    <property type="entry name" value="AAA"/>
    <property type="match status" value="1"/>
</dbReference>
<keyword evidence="4" id="KW-0067">ATP-binding</keyword>
<reference evidence="6 7" key="1">
    <citation type="journal article" date="2017" name="ISME J.">
        <title>Unveiling bifidobacterial biogeography across the mammalian branch of the tree of life.</title>
        <authorList>
            <person name="Milani C."/>
            <person name="Mangifesta M."/>
            <person name="Mancabelli L."/>
            <person name="Lugli G.A."/>
            <person name="James K."/>
            <person name="Duranti S."/>
            <person name="Turroni F."/>
            <person name="Ferrario C."/>
            <person name="Ossiprandi M.C."/>
            <person name="van Sinderen D."/>
            <person name="Ventura M."/>
        </authorList>
    </citation>
    <scope>NUCLEOTIDE SEQUENCE [LARGE SCALE GENOMIC DNA]</scope>
    <source>
        <strain evidence="6 7">70</strain>
    </source>
</reference>